<feature type="compositionally biased region" description="Basic and acidic residues" evidence="2">
    <location>
        <begin position="540"/>
        <end position="570"/>
    </location>
</feature>
<evidence type="ECO:0000256" key="2">
    <source>
        <dbReference type="SAM" id="MobiDB-lite"/>
    </source>
</evidence>
<name>A0AAN7B673_9PEZI</name>
<feature type="compositionally biased region" description="Polar residues" evidence="2">
    <location>
        <begin position="627"/>
        <end position="638"/>
    </location>
</feature>
<sequence length="809" mass="89901">MAGNSSYSVLLEALIESTTTSRVDAIRVQLEQELSEIEARAGTSDTALQEDEALIQDHRAIIQEHRAIIEASEAVIRAANKRSQTLRQQCDNDENKREEILRSLKPEGMLEKRIQVRHEIKDEFFAALRAGSLDPVSEHSTATQLGQLGAGGATTTSRHSRHPGLEGIPEHEEEYADSSDMQQIRRSTRTRTIRRPYDLRLTSPELEAGLSDAEVQNTSERDQDAAREKRSCPIDDESHHNSHLRKKSKVAGNSVVSARRQDQEFIDYDEVFGNGNAKIKYNIVEFPKESGKWYILRCLEHNMHFFRGALQAGAKHLNSGCHNGPRKQDRAFEMFHVQVLNCDAAKAEKNNLAVKEAAKSGYEYPRAARTKKARRAQRRRPRPTGTIIANLNTRHSPAVQPTMDPTVGEVYKISWLRQPALAVVLPMANLSVIGMTGPAVTALGFTIPRCYRFLKRKETYGWEHNYRDGQERVRNRKYPILAFCRGVEIPKFPEPFALPLGIECYDFLKRSKLTMVNMDDPEVREIESYKAAKAFHERMKAWRASTKEQDSDEPGSERGNTDRQDGRDDGDQWNDDDDDLAVADSDDESADSDSDSADSDADSVFGTARENRIGHDGSGPFSRVGLTPNSAQPAPSKQLSHHARESSLARVGSNHRVSIEPQPGMEPPAKTGFPLQALLETDSSVEGVGAPEDMDAYINDILRKAFPDVLSTIPSRQLPSSFFETERVQHRDQGRTRQFSPDNGGNPKGTIFAKPGRAVADMGGGVDKSGVPMRTFARAPSRLPSAGEGVMADKGESGSSCERTRSTSS</sequence>
<feature type="compositionally biased region" description="Basic and acidic residues" evidence="2">
    <location>
        <begin position="219"/>
        <end position="240"/>
    </location>
</feature>
<protein>
    <submittedName>
        <fullName evidence="3">Uncharacterized protein</fullName>
    </submittedName>
</protein>
<feature type="region of interest" description="Disordered" evidence="2">
    <location>
        <begin position="540"/>
        <end position="672"/>
    </location>
</feature>
<evidence type="ECO:0000313" key="3">
    <source>
        <dbReference type="EMBL" id="KAK4209605.1"/>
    </source>
</evidence>
<dbReference type="EMBL" id="MU858199">
    <property type="protein sequence ID" value="KAK4209605.1"/>
    <property type="molecule type" value="Genomic_DNA"/>
</dbReference>
<gene>
    <name evidence="3" type="ORF">QBC37DRAFT_485977</name>
</gene>
<keyword evidence="4" id="KW-1185">Reference proteome</keyword>
<accession>A0AAN7B673</accession>
<comment type="caution">
    <text evidence="3">The sequence shown here is derived from an EMBL/GenBank/DDBJ whole genome shotgun (WGS) entry which is preliminary data.</text>
</comment>
<evidence type="ECO:0000256" key="1">
    <source>
        <dbReference type="SAM" id="Coils"/>
    </source>
</evidence>
<feature type="compositionally biased region" description="Basic and acidic residues" evidence="2">
    <location>
        <begin position="791"/>
        <end position="809"/>
    </location>
</feature>
<dbReference type="AlphaFoldDB" id="A0AAN7B673"/>
<reference evidence="3" key="2">
    <citation type="submission" date="2023-05" db="EMBL/GenBank/DDBJ databases">
        <authorList>
            <consortium name="Lawrence Berkeley National Laboratory"/>
            <person name="Steindorff A."/>
            <person name="Hensen N."/>
            <person name="Bonometti L."/>
            <person name="Westerberg I."/>
            <person name="Brannstrom I.O."/>
            <person name="Guillou S."/>
            <person name="Cros-Aarteil S."/>
            <person name="Calhoun S."/>
            <person name="Haridas S."/>
            <person name="Kuo A."/>
            <person name="Mondo S."/>
            <person name="Pangilinan J."/>
            <person name="Riley R."/>
            <person name="Labutti K."/>
            <person name="Andreopoulos B."/>
            <person name="Lipzen A."/>
            <person name="Chen C."/>
            <person name="Yanf M."/>
            <person name="Daum C."/>
            <person name="Ng V."/>
            <person name="Clum A."/>
            <person name="Ohm R."/>
            <person name="Martin F."/>
            <person name="Silar P."/>
            <person name="Natvig D."/>
            <person name="Lalanne C."/>
            <person name="Gautier V."/>
            <person name="Ament-Velasquez S.L."/>
            <person name="Kruys A."/>
            <person name="Hutchinson M.I."/>
            <person name="Powell A.J."/>
            <person name="Barry K."/>
            <person name="Miller A.N."/>
            <person name="Grigoriev I.V."/>
            <person name="Debuchy R."/>
            <person name="Gladieux P."/>
            <person name="Thoren M.H."/>
            <person name="Johannesson H."/>
        </authorList>
    </citation>
    <scope>NUCLEOTIDE SEQUENCE</scope>
    <source>
        <strain evidence="3">PSN293</strain>
    </source>
</reference>
<keyword evidence="1" id="KW-0175">Coiled coil</keyword>
<organism evidence="3 4">
    <name type="scientific">Rhypophila decipiens</name>
    <dbReference type="NCBI Taxonomy" id="261697"/>
    <lineage>
        <taxon>Eukaryota</taxon>
        <taxon>Fungi</taxon>
        <taxon>Dikarya</taxon>
        <taxon>Ascomycota</taxon>
        <taxon>Pezizomycotina</taxon>
        <taxon>Sordariomycetes</taxon>
        <taxon>Sordariomycetidae</taxon>
        <taxon>Sordariales</taxon>
        <taxon>Naviculisporaceae</taxon>
        <taxon>Rhypophila</taxon>
    </lineage>
</organism>
<feature type="region of interest" description="Disordered" evidence="2">
    <location>
        <begin position="146"/>
        <end position="253"/>
    </location>
</feature>
<feature type="compositionally biased region" description="Acidic residues" evidence="2">
    <location>
        <begin position="571"/>
        <end position="601"/>
    </location>
</feature>
<feature type="region of interest" description="Disordered" evidence="2">
    <location>
        <begin position="721"/>
        <end position="809"/>
    </location>
</feature>
<reference evidence="3" key="1">
    <citation type="journal article" date="2023" name="Mol. Phylogenet. Evol.">
        <title>Genome-scale phylogeny and comparative genomics of the fungal order Sordariales.</title>
        <authorList>
            <person name="Hensen N."/>
            <person name="Bonometti L."/>
            <person name="Westerberg I."/>
            <person name="Brannstrom I.O."/>
            <person name="Guillou S."/>
            <person name="Cros-Aarteil S."/>
            <person name="Calhoun S."/>
            <person name="Haridas S."/>
            <person name="Kuo A."/>
            <person name="Mondo S."/>
            <person name="Pangilinan J."/>
            <person name="Riley R."/>
            <person name="LaButti K."/>
            <person name="Andreopoulos B."/>
            <person name="Lipzen A."/>
            <person name="Chen C."/>
            <person name="Yan M."/>
            <person name="Daum C."/>
            <person name="Ng V."/>
            <person name="Clum A."/>
            <person name="Steindorff A."/>
            <person name="Ohm R.A."/>
            <person name="Martin F."/>
            <person name="Silar P."/>
            <person name="Natvig D.O."/>
            <person name="Lalanne C."/>
            <person name="Gautier V."/>
            <person name="Ament-Velasquez S.L."/>
            <person name="Kruys A."/>
            <person name="Hutchinson M.I."/>
            <person name="Powell A.J."/>
            <person name="Barry K."/>
            <person name="Miller A.N."/>
            <person name="Grigoriev I.V."/>
            <person name="Debuchy R."/>
            <person name="Gladieux P."/>
            <person name="Hiltunen Thoren M."/>
            <person name="Johannesson H."/>
        </authorList>
    </citation>
    <scope>NUCLEOTIDE SEQUENCE</scope>
    <source>
        <strain evidence="3">PSN293</strain>
    </source>
</reference>
<proteinExistence type="predicted"/>
<evidence type="ECO:0000313" key="4">
    <source>
        <dbReference type="Proteomes" id="UP001301769"/>
    </source>
</evidence>
<feature type="compositionally biased region" description="Basic and acidic residues" evidence="2">
    <location>
        <begin position="724"/>
        <end position="735"/>
    </location>
</feature>
<feature type="coiled-coil region" evidence="1">
    <location>
        <begin position="62"/>
        <end position="96"/>
    </location>
</feature>
<dbReference type="Proteomes" id="UP001301769">
    <property type="component" value="Unassembled WGS sequence"/>
</dbReference>